<geneLocation type="plasmid" evidence="10">
    <name>patcfbp6624</name>
</geneLocation>
<evidence type="ECO:0000256" key="4">
    <source>
        <dbReference type="ARBA" id="ARBA00022679"/>
    </source>
</evidence>
<dbReference type="GO" id="GO:0004673">
    <property type="term" value="F:protein histidine kinase activity"/>
    <property type="evidence" value="ECO:0007669"/>
    <property type="project" value="UniProtKB-EC"/>
</dbReference>
<dbReference type="InterPro" id="IPR011102">
    <property type="entry name" value="Sig_transdc_His_kinase_HWE"/>
</dbReference>
<keyword evidence="4" id="KW-0808">Transferase</keyword>
<keyword evidence="9" id="KW-0614">Plasmid</keyword>
<dbReference type="InterPro" id="IPR036890">
    <property type="entry name" value="HATPase_C_sf"/>
</dbReference>
<gene>
    <name evidence="9" type="ORF">CFBP6624_25805</name>
</gene>
<evidence type="ECO:0000259" key="8">
    <source>
        <dbReference type="Pfam" id="PF07536"/>
    </source>
</evidence>
<accession>A0AAE6EN80</accession>
<keyword evidence="3" id="KW-0597">Phosphoprotein</keyword>
<keyword evidence="7" id="KW-0067">ATP-binding</keyword>
<dbReference type="EC" id="2.7.13.3" evidence="2"/>
<name>A0AAE6EN80_AGRTU</name>
<keyword evidence="6" id="KW-0418">Kinase</keyword>
<dbReference type="Gene3D" id="3.30.565.10">
    <property type="entry name" value="Histidine kinase-like ATPase, C-terminal domain"/>
    <property type="match status" value="1"/>
</dbReference>
<comment type="catalytic activity">
    <reaction evidence="1">
        <text>ATP + protein L-histidine = ADP + protein N-phospho-L-histidine.</text>
        <dbReference type="EC" id="2.7.13.3"/>
    </reaction>
</comment>
<evidence type="ECO:0000256" key="6">
    <source>
        <dbReference type="ARBA" id="ARBA00022777"/>
    </source>
</evidence>
<protein>
    <recommendedName>
        <fullName evidence="2">histidine kinase</fullName>
        <ecNumber evidence="2">2.7.13.3</ecNumber>
    </recommendedName>
</protein>
<dbReference type="PANTHER" id="PTHR41523">
    <property type="entry name" value="TWO-COMPONENT SYSTEM SENSOR PROTEIN"/>
    <property type="match status" value="1"/>
</dbReference>
<dbReference type="EMBL" id="CP039909">
    <property type="protein sequence ID" value="QCM03617.1"/>
    <property type="molecule type" value="Genomic_DNA"/>
</dbReference>
<evidence type="ECO:0000256" key="2">
    <source>
        <dbReference type="ARBA" id="ARBA00012438"/>
    </source>
</evidence>
<feature type="domain" description="Signal transduction histidine kinase HWE region" evidence="8">
    <location>
        <begin position="33"/>
        <end position="86"/>
    </location>
</feature>
<dbReference type="Pfam" id="PF07536">
    <property type="entry name" value="HWE_HK"/>
    <property type="match status" value="1"/>
</dbReference>
<evidence type="ECO:0000313" key="9">
    <source>
        <dbReference type="EMBL" id="QCM03617.1"/>
    </source>
</evidence>
<dbReference type="AlphaFoldDB" id="A0AAE6EN80"/>
<evidence type="ECO:0000256" key="7">
    <source>
        <dbReference type="ARBA" id="ARBA00022840"/>
    </source>
</evidence>
<dbReference type="GO" id="GO:0005524">
    <property type="term" value="F:ATP binding"/>
    <property type="evidence" value="ECO:0007669"/>
    <property type="project" value="UniProtKB-KW"/>
</dbReference>
<dbReference type="Proteomes" id="UP000298646">
    <property type="component" value="Plasmid pAtCFBP6624"/>
</dbReference>
<sequence>MSTFRAVVIEKNHTGQTVALTDFSEADLMEGDVTLRVSARIPNLGAAQELLIQDEVEGAAIGDIVDRALLPFKDRDADRFTASGPHVRLSPEITLALAMALHELATNAIKYGALSVPEGRVAIEWSIKQRQGKRHLFFCWGEHDGPTVTLSRKMLPARMRRIWQNRS</sequence>
<evidence type="ECO:0000256" key="3">
    <source>
        <dbReference type="ARBA" id="ARBA00022553"/>
    </source>
</evidence>
<dbReference type="PANTHER" id="PTHR41523:SF7">
    <property type="entry name" value="HISTIDINE KINASE"/>
    <property type="match status" value="1"/>
</dbReference>
<evidence type="ECO:0000256" key="1">
    <source>
        <dbReference type="ARBA" id="ARBA00000085"/>
    </source>
</evidence>
<evidence type="ECO:0000256" key="5">
    <source>
        <dbReference type="ARBA" id="ARBA00022741"/>
    </source>
</evidence>
<organism evidence="9 10">
    <name type="scientific">Agrobacterium tumefaciens</name>
    <dbReference type="NCBI Taxonomy" id="358"/>
    <lineage>
        <taxon>Bacteria</taxon>
        <taxon>Pseudomonadati</taxon>
        <taxon>Pseudomonadota</taxon>
        <taxon>Alphaproteobacteria</taxon>
        <taxon>Hyphomicrobiales</taxon>
        <taxon>Rhizobiaceae</taxon>
        <taxon>Rhizobium/Agrobacterium group</taxon>
        <taxon>Agrobacterium</taxon>
        <taxon>Agrobacterium tumefaciens complex</taxon>
    </lineage>
</organism>
<reference evidence="9 10" key="1">
    <citation type="submission" date="2019-04" db="EMBL/GenBank/DDBJ databases">
        <title>Complete genome sequence of Agrobacterium tumefaciens CFBP6624.</title>
        <authorList>
            <person name="Haryono M."/>
            <person name="Lin Y.-C."/>
            <person name="Lai E.-M."/>
            <person name="Kuo C.-H."/>
        </authorList>
    </citation>
    <scope>NUCLEOTIDE SEQUENCE [LARGE SCALE GENOMIC DNA]</scope>
    <source>
        <strain evidence="9 10">CFBP6624</strain>
        <plasmid evidence="10">patcfbp6624</plasmid>
    </source>
</reference>
<evidence type="ECO:0000313" key="10">
    <source>
        <dbReference type="Proteomes" id="UP000298646"/>
    </source>
</evidence>
<keyword evidence="5" id="KW-0547">Nucleotide-binding</keyword>
<proteinExistence type="predicted"/>